<dbReference type="PANTHER" id="PTHR30489:SF0">
    <property type="entry name" value="LIPOPROTEIN-RELEASING SYSTEM TRANSMEMBRANE PROTEIN LOLE"/>
    <property type="match status" value="1"/>
</dbReference>
<feature type="transmembrane region" description="Helical" evidence="7">
    <location>
        <begin position="221"/>
        <end position="244"/>
    </location>
</feature>
<dbReference type="Pfam" id="PF02687">
    <property type="entry name" value="FtsX"/>
    <property type="match status" value="1"/>
</dbReference>
<dbReference type="Pfam" id="PF12704">
    <property type="entry name" value="MacB_PCD"/>
    <property type="match status" value="1"/>
</dbReference>
<organism evidence="10 11">
    <name type="scientific">Candidatus Electrothrix marina</name>
    <dbReference type="NCBI Taxonomy" id="1859130"/>
    <lineage>
        <taxon>Bacteria</taxon>
        <taxon>Pseudomonadati</taxon>
        <taxon>Thermodesulfobacteriota</taxon>
        <taxon>Desulfobulbia</taxon>
        <taxon>Desulfobulbales</taxon>
        <taxon>Desulfobulbaceae</taxon>
        <taxon>Candidatus Electrothrix</taxon>
    </lineage>
</organism>
<comment type="subcellular location">
    <subcellularLocation>
        <location evidence="1">Cell membrane</location>
        <topology evidence="1">Multi-pass membrane protein</topology>
    </subcellularLocation>
</comment>
<keyword evidence="3" id="KW-1003">Cell membrane</keyword>
<accession>A0A3S3UB66</accession>
<dbReference type="InterPro" id="IPR025857">
    <property type="entry name" value="MacB_PCD"/>
</dbReference>
<name>A0A3S3UB66_9BACT</name>
<evidence type="ECO:0000256" key="3">
    <source>
        <dbReference type="ARBA" id="ARBA00022475"/>
    </source>
</evidence>
<comment type="caution">
    <text evidence="10">The sequence shown here is derived from an EMBL/GenBank/DDBJ whole genome shotgun (WGS) entry which is preliminary data.</text>
</comment>
<keyword evidence="5 7" id="KW-1133">Transmembrane helix</keyword>
<evidence type="ECO:0000259" key="9">
    <source>
        <dbReference type="Pfam" id="PF12704"/>
    </source>
</evidence>
<keyword evidence="6 7" id="KW-0472">Membrane</keyword>
<dbReference type="Proteomes" id="UP000286862">
    <property type="component" value="Unassembled WGS sequence"/>
</dbReference>
<feature type="domain" description="MacB-like periplasmic core" evidence="9">
    <location>
        <begin position="32"/>
        <end position="191"/>
    </location>
</feature>
<proteinExistence type="inferred from homology"/>
<evidence type="ECO:0000313" key="11">
    <source>
        <dbReference type="Proteomes" id="UP000286862"/>
    </source>
</evidence>
<gene>
    <name evidence="10" type="ORF">VT99_12331</name>
</gene>
<dbReference type="InterPro" id="IPR051447">
    <property type="entry name" value="Lipoprotein-release_system"/>
</dbReference>
<reference evidence="10 11" key="1">
    <citation type="submission" date="2017-01" db="EMBL/GenBank/DDBJ databases">
        <title>The cable genome- insights into the physiology and evolution of filamentous bacteria capable of sulfide oxidation via long distance electron transfer.</title>
        <authorList>
            <person name="Schreiber L."/>
            <person name="Bjerg J.T."/>
            <person name="Boggild A."/>
            <person name="Van De Vossenberg J."/>
            <person name="Meysman F."/>
            <person name="Nielsen L.P."/>
            <person name="Schramm A."/>
            <person name="Kjeldsen K.U."/>
        </authorList>
    </citation>
    <scope>NUCLEOTIDE SEQUENCE [LARGE SCALE GENOMIC DNA]</scope>
    <source>
        <strain evidence="10">A2</strain>
    </source>
</reference>
<dbReference type="AlphaFoldDB" id="A0A3S3UB66"/>
<feature type="domain" description="ABC3 transporter permease C-terminal" evidence="8">
    <location>
        <begin position="221"/>
        <end position="352"/>
    </location>
</feature>
<dbReference type="GO" id="GO:0098797">
    <property type="term" value="C:plasma membrane protein complex"/>
    <property type="evidence" value="ECO:0007669"/>
    <property type="project" value="TreeGrafter"/>
</dbReference>
<protein>
    <submittedName>
        <fullName evidence="10">ABC-type transport system, involved in lipoprotein release, permease component</fullName>
    </submittedName>
</protein>
<dbReference type="PANTHER" id="PTHR30489">
    <property type="entry name" value="LIPOPROTEIN-RELEASING SYSTEM TRANSMEMBRANE PROTEIN LOLE"/>
    <property type="match status" value="1"/>
</dbReference>
<evidence type="ECO:0000256" key="7">
    <source>
        <dbReference type="SAM" id="Phobius"/>
    </source>
</evidence>
<sequence length="359" mass="39835">MNNAIRSDSGHLSLFARDYRSDPDLSRQVHEVSAIKAALEQDTRVRSFAERIKQDGLAATAHASRGAVIIGMDLEKEEQHGRLAEYLQKGEFSFGKKGKGIILGFKLADTLRVRIGSKIILSAQDMHAEVASAAFRVTGILKTNNMGLDERAVFIDLNKMRKMLIVPEGVSQIAVIVHEQDQLAEVQEDLHTRFPDLDILRWDELYPALMQSKVIMDGFNMVISGMIFCVAALGIFGVILVSVLERIREFGIMLAIGTRFGLIRNIILAESFFLGLIGFVFGSLIGGANLYYFKIYGLDLSAFSDAFDEFGMDAITYAVIRPSYFLTAFVAVLLATFFSVLIPLRVLKKSNPIEAINKV</sequence>
<evidence type="ECO:0000313" key="10">
    <source>
        <dbReference type="EMBL" id="RWX46222.1"/>
    </source>
</evidence>
<keyword evidence="10" id="KW-0449">Lipoprotein</keyword>
<feature type="transmembrane region" description="Helical" evidence="7">
    <location>
        <begin position="265"/>
        <end position="293"/>
    </location>
</feature>
<evidence type="ECO:0000259" key="8">
    <source>
        <dbReference type="Pfam" id="PF02687"/>
    </source>
</evidence>
<evidence type="ECO:0000256" key="5">
    <source>
        <dbReference type="ARBA" id="ARBA00022989"/>
    </source>
</evidence>
<comment type="similarity">
    <text evidence="2">Belongs to the ABC-4 integral membrane protein family. LolC/E subfamily.</text>
</comment>
<dbReference type="EMBL" id="MTKQ01000233">
    <property type="protein sequence ID" value="RWX46222.1"/>
    <property type="molecule type" value="Genomic_DNA"/>
</dbReference>
<dbReference type="InterPro" id="IPR003838">
    <property type="entry name" value="ABC3_permease_C"/>
</dbReference>
<evidence type="ECO:0000256" key="1">
    <source>
        <dbReference type="ARBA" id="ARBA00004651"/>
    </source>
</evidence>
<keyword evidence="4 7" id="KW-0812">Transmembrane</keyword>
<feature type="transmembrane region" description="Helical" evidence="7">
    <location>
        <begin position="324"/>
        <end position="344"/>
    </location>
</feature>
<evidence type="ECO:0000256" key="4">
    <source>
        <dbReference type="ARBA" id="ARBA00022692"/>
    </source>
</evidence>
<evidence type="ECO:0000256" key="6">
    <source>
        <dbReference type="ARBA" id="ARBA00023136"/>
    </source>
</evidence>
<dbReference type="GO" id="GO:0044874">
    <property type="term" value="P:lipoprotein localization to outer membrane"/>
    <property type="evidence" value="ECO:0007669"/>
    <property type="project" value="TreeGrafter"/>
</dbReference>
<evidence type="ECO:0000256" key="2">
    <source>
        <dbReference type="ARBA" id="ARBA00005236"/>
    </source>
</evidence>